<dbReference type="GO" id="GO:0009306">
    <property type="term" value="P:protein secretion"/>
    <property type="evidence" value="ECO:0007669"/>
    <property type="project" value="UniProtKB-UniRule"/>
</dbReference>
<dbReference type="Proteomes" id="UP000266796">
    <property type="component" value="Chromosome"/>
</dbReference>
<keyword evidence="4 11" id="KW-0813">Transport</keyword>
<sequence>MSFINFLIIIQILSSILIIIIVLMQNGKGIDLGSYPSSNSIFGAAGASTFLFNTTKWLTVIFFSTTIALCYFMYQKNNTNISIMQQNEVNATLIPSIDSSTD</sequence>
<reference evidence="12 13" key="1">
    <citation type="journal article" date="2018" name="Parasitology">
        <title>The reduced genome of Candidatus Kinetoplastibacterium sorsogonicusi, the endosymbiont of Kentomonas sorsogonicus (Trypanosomatidae): loss of the haem-synthesis pathway.</title>
        <authorList>
            <person name="Silva F.M."/>
            <person name="Kostygov A.Y."/>
            <person name="Spodareva V.V."/>
            <person name="Butenko A."/>
            <person name="Tossou R."/>
            <person name="Lukes J."/>
            <person name="Yurchenko V."/>
            <person name="Alves J.M.P."/>
        </authorList>
    </citation>
    <scope>NUCLEOTIDE SEQUENCE [LARGE SCALE GENOMIC DNA]</scope>
    <source>
        <strain evidence="12 13">MF-08</strain>
    </source>
</reference>
<evidence type="ECO:0000313" key="12">
    <source>
        <dbReference type="EMBL" id="AWD32598.1"/>
    </source>
</evidence>
<proteinExistence type="inferred from homology"/>
<accession>A0A3Q8ETV0</accession>
<dbReference type="Pfam" id="PF03840">
    <property type="entry name" value="SecG"/>
    <property type="match status" value="1"/>
</dbReference>
<evidence type="ECO:0000256" key="9">
    <source>
        <dbReference type="ARBA" id="ARBA00023010"/>
    </source>
</evidence>
<keyword evidence="7 11" id="KW-0653">Protein transport</keyword>
<keyword evidence="8 11" id="KW-1133">Transmembrane helix</keyword>
<evidence type="ECO:0000256" key="10">
    <source>
        <dbReference type="ARBA" id="ARBA00023136"/>
    </source>
</evidence>
<evidence type="ECO:0000256" key="8">
    <source>
        <dbReference type="ARBA" id="ARBA00022989"/>
    </source>
</evidence>
<evidence type="ECO:0000256" key="4">
    <source>
        <dbReference type="ARBA" id="ARBA00022448"/>
    </source>
</evidence>
<keyword evidence="9 11" id="KW-0811">Translocation</keyword>
<dbReference type="KEGG" id="kso:CKSOR_00487"/>
<feature type="transmembrane region" description="Helical" evidence="11">
    <location>
        <begin position="6"/>
        <end position="25"/>
    </location>
</feature>
<dbReference type="NCBIfam" id="TIGR00810">
    <property type="entry name" value="secG"/>
    <property type="match status" value="1"/>
</dbReference>
<feature type="transmembrane region" description="Helical" evidence="11">
    <location>
        <begin position="57"/>
        <end position="74"/>
    </location>
</feature>
<dbReference type="GO" id="GO:0043952">
    <property type="term" value="P:protein transport by the Sec complex"/>
    <property type="evidence" value="ECO:0007669"/>
    <property type="project" value="TreeGrafter"/>
</dbReference>
<gene>
    <name evidence="12" type="ORF">CKSOR_00487</name>
</gene>
<evidence type="ECO:0000256" key="11">
    <source>
        <dbReference type="RuleBase" id="RU365087"/>
    </source>
</evidence>
<dbReference type="AlphaFoldDB" id="A0A3Q8ETV0"/>
<comment type="similarity">
    <text evidence="2 11">Belongs to the SecG family.</text>
</comment>
<dbReference type="InterPro" id="IPR004692">
    <property type="entry name" value="SecG"/>
</dbReference>
<evidence type="ECO:0000256" key="3">
    <source>
        <dbReference type="ARBA" id="ARBA00017876"/>
    </source>
</evidence>
<dbReference type="PANTHER" id="PTHR34182">
    <property type="entry name" value="PROTEIN-EXPORT MEMBRANE PROTEIN SECG"/>
    <property type="match status" value="1"/>
</dbReference>
<evidence type="ECO:0000256" key="1">
    <source>
        <dbReference type="ARBA" id="ARBA00004651"/>
    </source>
</evidence>
<evidence type="ECO:0000313" key="13">
    <source>
        <dbReference type="Proteomes" id="UP000266796"/>
    </source>
</evidence>
<evidence type="ECO:0000256" key="7">
    <source>
        <dbReference type="ARBA" id="ARBA00022927"/>
    </source>
</evidence>
<protein>
    <recommendedName>
        <fullName evidence="3 11">Protein-export membrane protein SecG</fullName>
    </recommendedName>
</protein>
<comment type="subcellular location">
    <subcellularLocation>
        <location evidence="1 11">Cell membrane</location>
        <topology evidence="1 11">Multi-pass membrane protein</topology>
    </subcellularLocation>
</comment>
<organism evidence="12 13">
    <name type="scientific">Candidatus Kinetoplastidibacterium kentomonadis</name>
    <dbReference type="NCBI Taxonomy" id="1576550"/>
    <lineage>
        <taxon>Bacteria</taxon>
        <taxon>Pseudomonadati</taxon>
        <taxon>Pseudomonadota</taxon>
        <taxon>Betaproteobacteria</taxon>
        <taxon>Candidatus Kinetoplastidibacterium</taxon>
    </lineage>
</organism>
<evidence type="ECO:0000256" key="6">
    <source>
        <dbReference type="ARBA" id="ARBA00022692"/>
    </source>
</evidence>
<dbReference type="GO" id="GO:0005886">
    <property type="term" value="C:plasma membrane"/>
    <property type="evidence" value="ECO:0007669"/>
    <property type="project" value="UniProtKB-SubCell"/>
</dbReference>
<dbReference type="PANTHER" id="PTHR34182:SF1">
    <property type="entry name" value="PROTEIN-EXPORT MEMBRANE PROTEIN SECG"/>
    <property type="match status" value="1"/>
</dbReference>
<dbReference type="PRINTS" id="PR01651">
    <property type="entry name" value="SECGEXPORT"/>
</dbReference>
<dbReference type="GO" id="GO:0065002">
    <property type="term" value="P:intracellular protein transmembrane transport"/>
    <property type="evidence" value="ECO:0007669"/>
    <property type="project" value="TreeGrafter"/>
</dbReference>
<keyword evidence="10 11" id="KW-0472">Membrane</keyword>
<evidence type="ECO:0000256" key="5">
    <source>
        <dbReference type="ARBA" id="ARBA00022475"/>
    </source>
</evidence>
<dbReference type="RefSeq" id="WP_108674002.1">
    <property type="nucleotide sequence ID" value="NZ_CP025628.1"/>
</dbReference>
<keyword evidence="5 11" id="KW-1003">Cell membrane</keyword>
<dbReference type="GO" id="GO:0015450">
    <property type="term" value="F:protein-transporting ATPase activity"/>
    <property type="evidence" value="ECO:0007669"/>
    <property type="project" value="UniProtKB-UniRule"/>
</dbReference>
<comment type="function">
    <text evidence="11">Involved in protein export. Participates in an early event of protein translocation.</text>
</comment>
<dbReference type="EMBL" id="CP025628">
    <property type="protein sequence ID" value="AWD32598.1"/>
    <property type="molecule type" value="Genomic_DNA"/>
</dbReference>
<keyword evidence="13" id="KW-1185">Reference proteome</keyword>
<dbReference type="OrthoDB" id="7392242at2"/>
<name>A0A3Q8ETV0_9PROT</name>
<evidence type="ECO:0000256" key="2">
    <source>
        <dbReference type="ARBA" id="ARBA00008445"/>
    </source>
</evidence>
<keyword evidence="6 11" id="KW-0812">Transmembrane</keyword>